<evidence type="ECO:0000313" key="2">
    <source>
        <dbReference type="EMBL" id="ECJ4379136.1"/>
    </source>
</evidence>
<keyword evidence="1" id="KW-0812">Transmembrane</keyword>
<sequence>MMNDNKNLKIKVVHCQKCDCYIPSTDANCPICGSGKYLKGKVNDFFVILFSSVIIFFVVGFFIPWLGVILLLVGFPLAFFDSLRNFKKAQNNCGYYFTDKAIKKADKLNKNINNIIMTAKVKNAVNDFTIKNTNSDSPSQPVATPKSKLSQLRPGIIWVDTKQNETIKIRLQHKEGDRVLWRTFTLERVLIDEFYEPVLIGFDKRYSCERNIKYYNIRSVIYINGKECDKDSFVEVLLGYKRNKLTVSKKRQTCLITNNERSNSYTHTSEKQEMFFEGIKGEKMERLYFVYINAKGVIAAYELANVKYNGDYIQGYCPTEGAFRTFRKDRFIKFLDSFEDAIEYLNKVVPTLDINKNEWVKTKSRHHYDSFNLNKPDFNDTFEVCFTGFKKTDKDRLKDSAISAGMIVRSDVTANLHILCCGYNAGPKKMEIATLKGTMVLTENEFLDFLNSGVIPDKYCS</sequence>
<organism evidence="2">
    <name type="scientific">Salmonella diarizonae</name>
    <dbReference type="NCBI Taxonomy" id="59204"/>
    <lineage>
        <taxon>Bacteria</taxon>
        <taxon>Pseudomonadati</taxon>
        <taxon>Pseudomonadota</taxon>
        <taxon>Gammaproteobacteria</taxon>
        <taxon>Enterobacterales</taxon>
        <taxon>Enterobacteriaceae</taxon>
        <taxon>Salmonella</taxon>
    </lineage>
</organism>
<accession>A0A5Y3W611</accession>
<protein>
    <recommendedName>
        <fullName evidence="3">BRCT domain-containing protein</fullName>
    </recommendedName>
</protein>
<evidence type="ECO:0000256" key="1">
    <source>
        <dbReference type="SAM" id="Phobius"/>
    </source>
</evidence>
<name>A0A5Y3W611_SALDZ</name>
<dbReference type="AlphaFoldDB" id="A0A5Y3W611"/>
<feature type="transmembrane region" description="Helical" evidence="1">
    <location>
        <begin position="46"/>
        <end position="79"/>
    </location>
</feature>
<dbReference type="SUPFAM" id="SSF52113">
    <property type="entry name" value="BRCT domain"/>
    <property type="match status" value="1"/>
</dbReference>
<keyword evidence="1" id="KW-1133">Transmembrane helix</keyword>
<keyword evidence="1" id="KW-0472">Membrane</keyword>
<dbReference type="Gene3D" id="3.40.50.10190">
    <property type="entry name" value="BRCT domain"/>
    <property type="match status" value="1"/>
</dbReference>
<dbReference type="Proteomes" id="UP000839781">
    <property type="component" value="Unassembled WGS sequence"/>
</dbReference>
<dbReference type="InterPro" id="IPR036420">
    <property type="entry name" value="BRCT_dom_sf"/>
</dbReference>
<proteinExistence type="predicted"/>
<dbReference type="EMBL" id="AAIYJF010000015">
    <property type="protein sequence ID" value="ECJ4379136.1"/>
    <property type="molecule type" value="Genomic_DNA"/>
</dbReference>
<gene>
    <name evidence="2" type="ORF">DLB95_18275</name>
</gene>
<evidence type="ECO:0008006" key="3">
    <source>
        <dbReference type="Google" id="ProtNLM"/>
    </source>
</evidence>
<reference evidence="2" key="1">
    <citation type="submission" date="2018-05" db="EMBL/GenBank/DDBJ databases">
        <authorList>
            <person name="Ashton P.M."/>
            <person name="Dallman T."/>
            <person name="Nair S."/>
            <person name="De Pinna E."/>
            <person name="Peters T."/>
            <person name="Grant K."/>
        </authorList>
    </citation>
    <scope>NUCLEOTIDE SEQUENCE [LARGE SCALE GENOMIC DNA]</scope>
    <source>
        <strain evidence="2">474878</strain>
    </source>
</reference>
<comment type="caution">
    <text evidence="2">The sequence shown here is derived from an EMBL/GenBank/DDBJ whole genome shotgun (WGS) entry which is preliminary data.</text>
</comment>